<keyword evidence="4" id="KW-1185">Reference proteome</keyword>
<feature type="region of interest" description="Disordered" evidence="1">
    <location>
        <begin position="145"/>
        <end position="169"/>
    </location>
</feature>
<dbReference type="RefSeq" id="WP_343860300.1">
    <property type="nucleotide sequence ID" value="NZ_BAAACX010000008.1"/>
</dbReference>
<sequence>MKLKKIGLVLMSMILVFVMLPGMLSAAKLSLRVELNGERIIFPDAQPYVDKNNRVQVPVRFVSEALGAKVGWKNKTQEVTIELDGTKLVLTIGKKAYKINESTKLMDTAALRKSNRTFVPLRFVSEGLGAKVKWDSANYTVEITTGDGTTASSGETKNDPTKPGSKNFDWDAWEASRSVEGKTEKKTSEGFSFYTNYKSDLVVMDGKYQENHGLIINIIITYGNVGGDNIEAKVKDLESILLQKIDETTVEAVLKYVKQKKAREDELPEKIFKDDTYEVIVQSKSYGDLNVVIGYK</sequence>
<comment type="caution">
    <text evidence="3">The sequence shown here is derived from an EMBL/GenBank/DDBJ whole genome shotgun (WGS) entry which is preliminary data.</text>
</comment>
<dbReference type="InterPro" id="IPR036582">
    <property type="entry name" value="Mao_N_sf"/>
</dbReference>
<evidence type="ECO:0000313" key="4">
    <source>
        <dbReference type="Proteomes" id="UP001500340"/>
    </source>
</evidence>
<name>A0ABN0Y9L6_9BACL</name>
<evidence type="ECO:0000256" key="1">
    <source>
        <dbReference type="SAM" id="MobiDB-lite"/>
    </source>
</evidence>
<reference evidence="3 4" key="1">
    <citation type="journal article" date="2019" name="Int. J. Syst. Evol. Microbiol.">
        <title>The Global Catalogue of Microorganisms (GCM) 10K type strain sequencing project: providing services to taxonomists for standard genome sequencing and annotation.</title>
        <authorList>
            <consortium name="The Broad Institute Genomics Platform"/>
            <consortium name="The Broad Institute Genome Sequencing Center for Infectious Disease"/>
            <person name="Wu L."/>
            <person name="Ma J."/>
        </authorList>
    </citation>
    <scope>NUCLEOTIDE SEQUENCE [LARGE SCALE GENOMIC DNA]</scope>
    <source>
        <strain evidence="3 4">JCM 12774</strain>
    </source>
</reference>
<dbReference type="InterPro" id="IPR012854">
    <property type="entry name" value="Cu_amine_oxidase-like_N"/>
</dbReference>
<accession>A0ABN0Y9L6</accession>
<evidence type="ECO:0000313" key="3">
    <source>
        <dbReference type="EMBL" id="GAA0388136.1"/>
    </source>
</evidence>
<feature type="compositionally biased region" description="Polar residues" evidence="1">
    <location>
        <begin position="145"/>
        <end position="155"/>
    </location>
</feature>
<organism evidence="3 4">
    <name type="scientific">Paenibacillus motobuensis</name>
    <dbReference type="NCBI Taxonomy" id="295324"/>
    <lineage>
        <taxon>Bacteria</taxon>
        <taxon>Bacillati</taxon>
        <taxon>Bacillota</taxon>
        <taxon>Bacilli</taxon>
        <taxon>Bacillales</taxon>
        <taxon>Paenibacillaceae</taxon>
        <taxon>Paenibacillus</taxon>
    </lineage>
</organism>
<proteinExistence type="predicted"/>
<gene>
    <name evidence="3" type="ORF">GCM10008933_18880</name>
</gene>
<dbReference type="Gene3D" id="3.30.457.10">
    <property type="entry name" value="Copper amine oxidase-like, N-terminal domain"/>
    <property type="match status" value="1"/>
</dbReference>
<dbReference type="SUPFAM" id="SSF55383">
    <property type="entry name" value="Copper amine oxidase, domain N"/>
    <property type="match status" value="1"/>
</dbReference>
<dbReference type="Proteomes" id="UP001500340">
    <property type="component" value="Unassembled WGS sequence"/>
</dbReference>
<feature type="domain" description="Copper amine oxidase-like N-terminal" evidence="2">
    <location>
        <begin position="35"/>
        <end position="143"/>
    </location>
</feature>
<dbReference type="EMBL" id="BAAACX010000008">
    <property type="protein sequence ID" value="GAA0388136.1"/>
    <property type="molecule type" value="Genomic_DNA"/>
</dbReference>
<protein>
    <recommendedName>
        <fullName evidence="2">Copper amine oxidase-like N-terminal domain-containing protein</fullName>
    </recommendedName>
</protein>
<evidence type="ECO:0000259" key="2">
    <source>
        <dbReference type="Pfam" id="PF07833"/>
    </source>
</evidence>
<dbReference type="Pfam" id="PF07833">
    <property type="entry name" value="Cu_amine_oxidN1"/>
    <property type="match status" value="1"/>
</dbReference>